<comment type="caution">
    <text evidence="9">The sequence shown here is derived from an EMBL/GenBank/DDBJ whole genome shotgun (WGS) entry which is preliminary data.</text>
</comment>
<evidence type="ECO:0000256" key="3">
    <source>
        <dbReference type="ARBA" id="ARBA00022630"/>
    </source>
</evidence>
<dbReference type="Gene3D" id="2.40.110.10">
    <property type="entry name" value="Butyryl-CoA Dehydrogenase, subunit A, domain 2"/>
    <property type="match status" value="1"/>
</dbReference>
<dbReference type="EMBL" id="JAQSIP010000002">
    <property type="protein sequence ID" value="MDD0838221.1"/>
    <property type="molecule type" value="Genomic_DNA"/>
</dbReference>
<proteinExistence type="inferred from homology"/>
<keyword evidence="4" id="KW-0274">FAD</keyword>
<dbReference type="Pfam" id="PF00441">
    <property type="entry name" value="Acyl-CoA_dh_1"/>
    <property type="match status" value="1"/>
</dbReference>
<gene>
    <name evidence="9" type="ORF">PSQ40_06530</name>
</gene>
<feature type="domain" description="Acyl-CoA dehydrogenase/oxidase C-terminal" evidence="6">
    <location>
        <begin position="226"/>
        <end position="370"/>
    </location>
</feature>
<comment type="cofactor">
    <cofactor evidence="1">
        <name>FAD</name>
        <dbReference type="ChEBI" id="CHEBI:57692"/>
    </cofactor>
</comment>
<accession>A0ABT5MY52</accession>
<dbReference type="InterPro" id="IPR009100">
    <property type="entry name" value="AcylCoA_DH/oxidase_NM_dom_sf"/>
</dbReference>
<dbReference type="Proteomes" id="UP001528673">
    <property type="component" value="Unassembled WGS sequence"/>
</dbReference>
<evidence type="ECO:0000256" key="2">
    <source>
        <dbReference type="ARBA" id="ARBA00009347"/>
    </source>
</evidence>
<dbReference type="PANTHER" id="PTHR43884">
    <property type="entry name" value="ACYL-COA DEHYDROGENASE"/>
    <property type="match status" value="1"/>
</dbReference>
<dbReference type="InterPro" id="IPR036250">
    <property type="entry name" value="AcylCo_DH-like_C"/>
</dbReference>
<evidence type="ECO:0000259" key="6">
    <source>
        <dbReference type="Pfam" id="PF00441"/>
    </source>
</evidence>
<feature type="domain" description="Acyl-CoA dehydrogenase/oxidase N-terminal" evidence="8">
    <location>
        <begin position="6"/>
        <end position="108"/>
    </location>
</feature>
<evidence type="ECO:0000256" key="1">
    <source>
        <dbReference type="ARBA" id="ARBA00001974"/>
    </source>
</evidence>
<evidence type="ECO:0000256" key="4">
    <source>
        <dbReference type="ARBA" id="ARBA00022827"/>
    </source>
</evidence>
<dbReference type="CDD" id="cd00567">
    <property type="entry name" value="ACAD"/>
    <property type="match status" value="1"/>
</dbReference>
<evidence type="ECO:0000259" key="8">
    <source>
        <dbReference type="Pfam" id="PF02771"/>
    </source>
</evidence>
<keyword evidence="10" id="KW-1185">Reference proteome</keyword>
<dbReference type="Pfam" id="PF02770">
    <property type="entry name" value="Acyl-CoA_dh_M"/>
    <property type="match status" value="1"/>
</dbReference>
<evidence type="ECO:0000259" key="7">
    <source>
        <dbReference type="Pfam" id="PF02770"/>
    </source>
</evidence>
<comment type="similarity">
    <text evidence="2">Belongs to the acyl-CoA dehydrogenase family.</text>
</comment>
<dbReference type="Pfam" id="PF02771">
    <property type="entry name" value="Acyl-CoA_dh_N"/>
    <property type="match status" value="1"/>
</dbReference>
<protein>
    <submittedName>
        <fullName evidence="9">Acyl-CoA dehydrogenase</fullName>
    </submittedName>
</protein>
<name>A0ABT5MY52_9BURK</name>
<dbReference type="SUPFAM" id="SSF47203">
    <property type="entry name" value="Acyl-CoA dehydrogenase C-terminal domain-like"/>
    <property type="match status" value="1"/>
</dbReference>
<evidence type="ECO:0000313" key="10">
    <source>
        <dbReference type="Proteomes" id="UP001528673"/>
    </source>
</evidence>
<dbReference type="InterPro" id="IPR046373">
    <property type="entry name" value="Acyl-CoA_Oxase/DH_mid-dom_sf"/>
</dbReference>
<dbReference type="Gene3D" id="1.20.140.10">
    <property type="entry name" value="Butyryl-CoA Dehydrogenase, subunit A, domain 3"/>
    <property type="match status" value="1"/>
</dbReference>
<dbReference type="SUPFAM" id="SSF56645">
    <property type="entry name" value="Acyl-CoA dehydrogenase NM domain-like"/>
    <property type="match status" value="1"/>
</dbReference>
<dbReference type="Gene3D" id="1.10.540.10">
    <property type="entry name" value="Acyl-CoA dehydrogenase/oxidase, N-terminal domain"/>
    <property type="match status" value="1"/>
</dbReference>
<dbReference type="InterPro" id="IPR009075">
    <property type="entry name" value="AcylCo_DH/oxidase_C"/>
</dbReference>
<evidence type="ECO:0000256" key="5">
    <source>
        <dbReference type="ARBA" id="ARBA00023002"/>
    </source>
</evidence>
<dbReference type="PANTHER" id="PTHR43884:SF20">
    <property type="entry name" value="ACYL-COA DEHYDROGENASE FADE28"/>
    <property type="match status" value="1"/>
</dbReference>
<dbReference type="InterPro" id="IPR006091">
    <property type="entry name" value="Acyl-CoA_Oxase/DH_mid-dom"/>
</dbReference>
<dbReference type="InterPro" id="IPR037069">
    <property type="entry name" value="AcylCoA_DH/ox_N_sf"/>
</dbReference>
<feature type="domain" description="Acyl-CoA oxidase/dehydrogenase middle" evidence="7">
    <location>
        <begin position="121"/>
        <end position="198"/>
    </location>
</feature>
<reference evidence="9 10" key="1">
    <citation type="submission" date="2023-02" db="EMBL/GenBank/DDBJ databases">
        <title>Bacterial whole genomic sequence of Curvibacter sp. HBC61.</title>
        <authorList>
            <person name="Le V."/>
            <person name="Ko S.-R."/>
            <person name="Ahn C.-Y."/>
            <person name="Oh H.-M."/>
        </authorList>
    </citation>
    <scope>NUCLEOTIDE SEQUENCE [LARGE SCALE GENOMIC DNA]</scope>
    <source>
        <strain evidence="9 10">HBC61</strain>
    </source>
</reference>
<evidence type="ECO:0000313" key="9">
    <source>
        <dbReference type="EMBL" id="MDD0838221.1"/>
    </source>
</evidence>
<dbReference type="InterPro" id="IPR013786">
    <property type="entry name" value="AcylCoA_DH/ox_N"/>
</dbReference>
<dbReference type="RefSeq" id="WP_273949848.1">
    <property type="nucleotide sequence ID" value="NZ_JAQSIP010000002.1"/>
</dbReference>
<keyword evidence="5" id="KW-0560">Oxidoreductase</keyword>
<sequence length="395" mass="42580">MHNHHTPEQKMLADGVDRFVREHGRFEHWRKLSAGGAPYDEAHWQQMADMGWLALFIPEAEGGIGAGPAEVAIVAEGLGRGLFRGPYISTCVMAVRLLTQAGQAPQKRLFEGIADGSVRVATALGENGAHFRLDSVQTTAKPSGNGFCLDGFKPWVPDGDTAQWLVIPARTEGPAHQAEGISLFLLPADTPGLHRTDFRSPDHQHISQFELRGVEVPPLALLGPKGQGLALLQDAVDHAITARLAEACGAMDEVCAMTLDYLKVRQQFGTTIGSFQALQHRIVDMRIACEEARSMLQLALDGLETGGVDGQRAVAAAKARVGQCGLYVGYQAVQLHGGVGTSDELAVSHYLKRLSMIDMAFGNADFQRDRFMALTDATLPSPHLPLPPTAQEQTA</sequence>
<organism evidence="9 10">
    <name type="scientific">Curvibacter cyanobacteriorum</name>
    <dbReference type="NCBI Taxonomy" id="3026422"/>
    <lineage>
        <taxon>Bacteria</taxon>
        <taxon>Pseudomonadati</taxon>
        <taxon>Pseudomonadota</taxon>
        <taxon>Betaproteobacteria</taxon>
        <taxon>Burkholderiales</taxon>
        <taxon>Comamonadaceae</taxon>
        <taxon>Curvibacter</taxon>
    </lineage>
</organism>
<keyword evidence="3" id="KW-0285">Flavoprotein</keyword>